<gene>
    <name evidence="1" type="ORF">BDN72DRAFT_966304</name>
</gene>
<dbReference type="Proteomes" id="UP000308600">
    <property type="component" value="Unassembled WGS sequence"/>
</dbReference>
<organism evidence="1 2">
    <name type="scientific">Pluteus cervinus</name>
    <dbReference type="NCBI Taxonomy" id="181527"/>
    <lineage>
        <taxon>Eukaryota</taxon>
        <taxon>Fungi</taxon>
        <taxon>Dikarya</taxon>
        <taxon>Basidiomycota</taxon>
        <taxon>Agaricomycotina</taxon>
        <taxon>Agaricomycetes</taxon>
        <taxon>Agaricomycetidae</taxon>
        <taxon>Agaricales</taxon>
        <taxon>Pluteineae</taxon>
        <taxon>Pluteaceae</taxon>
        <taxon>Pluteus</taxon>
    </lineage>
</organism>
<dbReference type="EMBL" id="ML209279">
    <property type="protein sequence ID" value="TFK58603.1"/>
    <property type="molecule type" value="Genomic_DNA"/>
</dbReference>
<name>A0ACD2ZZ12_9AGAR</name>
<evidence type="ECO:0000313" key="2">
    <source>
        <dbReference type="Proteomes" id="UP000308600"/>
    </source>
</evidence>
<accession>A0ACD2ZZ12</accession>
<protein>
    <submittedName>
        <fullName evidence="1">Uncharacterized protein</fullName>
    </submittedName>
</protein>
<keyword evidence="2" id="KW-1185">Reference proteome</keyword>
<reference evidence="1 2" key="1">
    <citation type="journal article" date="2019" name="Nat. Ecol. Evol.">
        <title>Megaphylogeny resolves global patterns of mushroom evolution.</title>
        <authorList>
            <person name="Varga T."/>
            <person name="Krizsan K."/>
            <person name="Foldi C."/>
            <person name="Dima B."/>
            <person name="Sanchez-Garcia M."/>
            <person name="Sanchez-Ramirez S."/>
            <person name="Szollosi G.J."/>
            <person name="Szarkandi J.G."/>
            <person name="Papp V."/>
            <person name="Albert L."/>
            <person name="Andreopoulos W."/>
            <person name="Angelini C."/>
            <person name="Antonin V."/>
            <person name="Barry K.W."/>
            <person name="Bougher N.L."/>
            <person name="Buchanan P."/>
            <person name="Buyck B."/>
            <person name="Bense V."/>
            <person name="Catcheside P."/>
            <person name="Chovatia M."/>
            <person name="Cooper J."/>
            <person name="Damon W."/>
            <person name="Desjardin D."/>
            <person name="Finy P."/>
            <person name="Geml J."/>
            <person name="Haridas S."/>
            <person name="Hughes K."/>
            <person name="Justo A."/>
            <person name="Karasinski D."/>
            <person name="Kautmanova I."/>
            <person name="Kiss B."/>
            <person name="Kocsube S."/>
            <person name="Kotiranta H."/>
            <person name="LaButti K.M."/>
            <person name="Lechner B.E."/>
            <person name="Liimatainen K."/>
            <person name="Lipzen A."/>
            <person name="Lukacs Z."/>
            <person name="Mihaltcheva S."/>
            <person name="Morgado L.N."/>
            <person name="Niskanen T."/>
            <person name="Noordeloos M.E."/>
            <person name="Ohm R.A."/>
            <person name="Ortiz-Santana B."/>
            <person name="Ovrebo C."/>
            <person name="Racz N."/>
            <person name="Riley R."/>
            <person name="Savchenko A."/>
            <person name="Shiryaev A."/>
            <person name="Soop K."/>
            <person name="Spirin V."/>
            <person name="Szebenyi C."/>
            <person name="Tomsovsky M."/>
            <person name="Tulloss R.E."/>
            <person name="Uehling J."/>
            <person name="Grigoriev I.V."/>
            <person name="Vagvolgyi C."/>
            <person name="Papp T."/>
            <person name="Martin F.M."/>
            <person name="Miettinen O."/>
            <person name="Hibbett D.S."/>
            <person name="Nagy L.G."/>
        </authorList>
    </citation>
    <scope>NUCLEOTIDE SEQUENCE [LARGE SCALE GENOMIC DNA]</scope>
    <source>
        <strain evidence="1 2">NL-1719</strain>
    </source>
</reference>
<sequence length="90" mass="10053">MPEPILLSLPFEILDLITMQLVVMDLISLSHTSRDVQLVVFPLVLARFEVVPRSDDPTGNRSLVLTFTKQNPTPHFPSTIHFTSVLALGQ</sequence>
<evidence type="ECO:0000313" key="1">
    <source>
        <dbReference type="EMBL" id="TFK58603.1"/>
    </source>
</evidence>
<proteinExistence type="predicted"/>